<dbReference type="RefSeq" id="WP_128719609.1">
    <property type="nucleotide sequence ID" value="NZ_CP066026.1"/>
</dbReference>
<evidence type="ECO:0000313" key="3">
    <source>
        <dbReference type="Proteomes" id="UP000287388"/>
    </source>
</evidence>
<proteinExistence type="predicted"/>
<evidence type="ECO:0000313" key="4">
    <source>
        <dbReference type="Proteomes" id="UP000596117"/>
    </source>
</evidence>
<keyword evidence="4" id="KW-1185">Reference proteome</keyword>
<evidence type="ECO:0000313" key="1">
    <source>
        <dbReference type="EMBL" id="QAT14222.1"/>
    </source>
</evidence>
<dbReference type="Proteomes" id="UP000287388">
    <property type="component" value="Chromosome"/>
</dbReference>
<dbReference type="EMBL" id="CP066026">
    <property type="protein sequence ID" value="QQB88404.1"/>
    <property type="molecule type" value="Genomic_DNA"/>
</dbReference>
<name>A0A410NWG3_BREDI</name>
<dbReference type="KEGG" id="bdm:EQG53_07510"/>
<dbReference type="AlphaFoldDB" id="A0A410NWG3"/>
<reference evidence="2 4" key="2">
    <citation type="submission" date="2020-12" db="EMBL/GenBank/DDBJ databases">
        <title>FDA dAtabase for Regulatory Grade micrObial Sequences (FDA-ARGOS): Supporting development and validation of Infectious Disease Dx tests.</title>
        <authorList>
            <person name="Kerrigan L."/>
            <person name="Long C."/>
            <person name="Tallon L."/>
            <person name="Sadzewicz L."/>
            <person name="Zhao X."/>
            <person name="Boylan J."/>
            <person name="Ott S."/>
            <person name="Bowen H."/>
            <person name="Vavikolanu K."/>
            <person name="Mehta A."/>
            <person name="Aluvathingal J."/>
            <person name="Nadendla S."/>
            <person name="Yan Y."/>
            <person name="Sichtig H."/>
        </authorList>
    </citation>
    <scope>NUCLEOTIDE SEQUENCE [LARGE SCALE GENOMIC DNA]</scope>
    <source>
        <strain evidence="2 4">FDAARGOS_1026</strain>
    </source>
</reference>
<dbReference type="Proteomes" id="UP000596117">
    <property type="component" value="Chromosome"/>
</dbReference>
<gene>
    <name evidence="1" type="ORF">EQG53_07510</name>
    <name evidence="2" type="ORF">I6H83_14920</name>
</gene>
<protein>
    <submittedName>
        <fullName evidence="1">Uncharacterized protein</fullName>
    </submittedName>
</protein>
<organism evidence="1 3">
    <name type="scientific">Brevundimonas diminuta</name>
    <name type="common">Pseudomonas diminuta</name>
    <dbReference type="NCBI Taxonomy" id="293"/>
    <lineage>
        <taxon>Bacteria</taxon>
        <taxon>Pseudomonadati</taxon>
        <taxon>Pseudomonadota</taxon>
        <taxon>Alphaproteobacteria</taxon>
        <taxon>Caulobacterales</taxon>
        <taxon>Caulobacteraceae</taxon>
        <taxon>Brevundimonas</taxon>
    </lineage>
</organism>
<reference evidence="1 3" key="1">
    <citation type="submission" date="2019-01" db="EMBL/GenBank/DDBJ databases">
        <title>Brevundimonas diminuta Genome sequencing and assembly.</title>
        <authorList>
            <person name="Chen H."/>
        </authorList>
    </citation>
    <scope>NUCLEOTIDE SEQUENCE [LARGE SCALE GENOMIC DNA]</scope>
    <source>
        <strain evidence="1">ATCC</strain>
        <strain evidence="3">ATCC(B) 19146</strain>
    </source>
</reference>
<sequence length="475" mass="51984">MATSLQAKPAFADTIQDYLVQQVCVDASDTPTAADPTTCPGTARKLRIGEHLPYHKWDMPTQSSLAQISDSYPIADLYGRTRVVSSFFFTRAGTVPYFAPGAPVGPQEGDSAYDIMGTDGNYASILGTYDQGAGWQPFWQNAQCSLSDSWIIAPKNLPTPFGQGQASSTLTASFPQCPTVDRFSTSLTRWNSYPDYLYQSGKRLDTIKSWHFSQNSTNSDAIEVFMYTKEYGKTKWEAWQASSVVSGPNPVAVQRCGVGTNNGVANFGNTTYYLVDCHDWTFIFPAENGGWNPAQFHIDPLYNSVNLLKNTHMQCTDAGGRARPCGTSGNTCRTIAPWNRLGDLNWAYNQTPQAPRQSSNCSLLFSIPTQPSGQSVYQDTQGALPVGSNFTYGVALRAPLSTGGTHPATVAIHQIDASGTVLSTHSVNVDAQKRYRIFKGDFIRNPAAARFRFEIYVGADNTEYEMTDAWVAPTP</sequence>
<evidence type="ECO:0000313" key="2">
    <source>
        <dbReference type="EMBL" id="QQB88404.1"/>
    </source>
</evidence>
<accession>A0A410NWG3</accession>
<dbReference type="EMBL" id="CP035093">
    <property type="protein sequence ID" value="QAT14222.1"/>
    <property type="molecule type" value="Genomic_DNA"/>
</dbReference>